<dbReference type="Pfam" id="PF07731">
    <property type="entry name" value="Cu-oxidase_2"/>
    <property type="match status" value="1"/>
</dbReference>
<dbReference type="CDD" id="cd13844">
    <property type="entry name" value="CuRO_1_BOD_CotA_like"/>
    <property type="match status" value="1"/>
</dbReference>
<dbReference type="Pfam" id="PF00394">
    <property type="entry name" value="Cu-oxidase"/>
    <property type="match status" value="1"/>
</dbReference>
<dbReference type="InterPro" id="IPR001117">
    <property type="entry name" value="Cu-oxidase_2nd"/>
</dbReference>
<evidence type="ECO:0000259" key="3">
    <source>
        <dbReference type="Pfam" id="PF07732"/>
    </source>
</evidence>
<proteinExistence type="predicted"/>
<evidence type="ECO:0000313" key="4">
    <source>
        <dbReference type="EMBL" id="GHB34367.1"/>
    </source>
</evidence>
<feature type="domain" description="Plastocyanin-like" evidence="2">
    <location>
        <begin position="513"/>
        <end position="647"/>
    </location>
</feature>
<protein>
    <submittedName>
        <fullName evidence="4">Spore coat protein</fullName>
    </submittedName>
</protein>
<sequence>MNKRVPVPVNPPHPGRRRFLKGTVAAGALLGANLSGFGTSFASSGPQGGPVTLMDPGSQQKFVNPLPIPPRIYATSDSPLTIPIGATAQWMGLVDAQGTQLRTPVYGLGVAGQFTTPGPTIIARQNETVHVNWQNQLPDDRPHLLPVDTGMHIPDVNSPDGQFSAQKPVVIHLHGGHSEAESDGNPLAWYTQGYQSTGPEFAKQEYQYDNTQEAMGAWYHDHTVGMTRLNVHAGLHGMYLIKDDNEQRLIDNDILPSDHHMIDISITDALFDDQGQLYYPGWHGQPINPITQKAIQDSWPNPSILDEFFGNFILVNGMVWPKMDVEANKYRFRLLNASSSRTYVLEFENKMPFYQLGSDGGFLDKPVQLTQLVISPAERMDVLVDFTQAAGSQIILRNHGPEIPFRGFVDPADPANATKLVYNEDGERSISDGHGGLAPIASPDNTGVIMRFDVAEASDAIPAQAAQFTETVPLRTPYQPIARDNVAVVRQLIVYPQDDDLGRELNLLGTPESGSVFFMDPVTENVALNTTEVWEVYNATASGHPIHVHQVQFEVIDRQEFDWEFTPREQPLMNTGRTFEGATIELQGVKGDRVLPQPNEQGRKDTVIALPGQVTRIIAHFDLPGEYVWHCHIITHEDYDMMRKFVVT</sequence>
<accession>A0ABQ3EHK8</accession>
<dbReference type="PROSITE" id="PS51318">
    <property type="entry name" value="TAT"/>
    <property type="match status" value="1"/>
</dbReference>
<gene>
    <name evidence="4" type="primary">cotA</name>
    <name evidence="4" type="ORF">GCM10007094_24380</name>
</gene>
<dbReference type="InterPro" id="IPR011707">
    <property type="entry name" value="Cu-oxidase-like_N"/>
</dbReference>
<dbReference type="InterPro" id="IPR006311">
    <property type="entry name" value="TAT_signal"/>
</dbReference>
<dbReference type="PANTHER" id="PTHR48267">
    <property type="entry name" value="CUPREDOXIN SUPERFAMILY PROTEIN"/>
    <property type="match status" value="1"/>
</dbReference>
<dbReference type="Gene3D" id="2.60.40.420">
    <property type="entry name" value="Cupredoxins - blue copper proteins"/>
    <property type="match status" value="3"/>
</dbReference>
<comment type="caution">
    <text evidence="4">The sequence shown here is derived from an EMBL/GenBank/DDBJ whole genome shotgun (WGS) entry which is preliminary data.</text>
</comment>
<dbReference type="EMBL" id="BMXE01000004">
    <property type="protein sequence ID" value="GHB34367.1"/>
    <property type="molecule type" value="Genomic_DNA"/>
</dbReference>
<reference evidence="5" key="1">
    <citation type="journal article" date="2019" name="Int. J. Syst. Evol. Microbiol.">
        <title>The Global Catalogue of Microorganisms (GCM) 10K type strain sequencing project: providing services to taxonomists for standard genome sequencing and annotation.</title>
        <authorList>
            <consortium name="The Broad Institute Genomics Platform"/>
            <consortium name="The Broad Institute Genome Sequencing Center for Infectious Disease"/>
            <person name="Wu L."/>
            <person name="Ma J."/>
        </authorList>
    </citation>
    <scope>NUCLEOTIDE SEQUENCE [LARGE SCALE GENOMIC DNA]</scope>
    <source>
        <strain evidence="5">KCTC 12861</strain>
    </source>
</reference>
<keyword evidence="4" id="KW-0946">Virion</keyword>
<feature type="domain" description="Plastocyanin-like" evidence="3">
    <location>
        <begin position="166"/>
        <end position="245"/>
    </location>
</feature>
<dbReference type="RefSeq" id="WP_189437077.1">
    <property type="nucleotide sequence ID" value="NZ_BMXE01000004.1"/>
</dbReference>
<dbReference type="SUPFAM" id="SSF49503">
    <property type="entry name" value="Cupredoxins"/>
    <property type="match status" value="3"/>
</dbReference>
<dbReference type="Pfam" id="PF07732">
    <property type="entry name" value="Cu-oxidase_3"/>
    <property type="match status" value="1"/>
</dbReference>
<dbReference type="InterPro" id="IPR008972">
    <property type="entry name" value="Cupredoxin"/>
</dbReference>
<keyword evidence="4" id="KW-0167">Capsid protein</keyword>
<evidence type="ECO:0000259" key="1">
    <source>
        <dbReference type="Pfam" id="PF00394"/>
    </source>
</evidence>
<dbReference type="CDD" id="cd13891">
    <property type="entry name" value="CuRO_3_CotA_like"/>
    <property type="match status" value="1"/>
</dbReference>
<keyword evidence="5" id="KW-1185">Reference proteome</keyword>
<feature type="domain" description="Plastocyanin-like" evidence="1">
    <location>
        <begin position="320"/>
        <end position="395"/>
    </location>
</feature>
<dbReference type="Proteomes" id="UP000637980">
    <property type="component" value="Unassembled WGS sequence"/>
</dbReference>
<dbReference type="InterPro" id="IPR011706">
    <property type="entry name" value="Cu-oxidase_C"/>
</dbReference>
<dbReference type="PANTHER" id="PTHR48267:SF1">
    <property type="entry name" value="BILIRUBIN OXIDASE"/>
    <property type="match status" value="1"/>
</dbReference>
<evidence type="ECO:0000313" key="5">
    <source>
        <dbReference type="Proteomes" id="UP000637980"/>
    </source>
</evidence>
<organism evidence="4 5">
    <name type="scientific">Pseudovibrio japonicus</name>
    <dbReference type="NCBI Taxonomy" id="366534"/>
    <lineage>
        <taxon>Bacteria</taxon>
        <taxon>Pseudomonadati</taxon>
        <taxon>Pseudomonadota</taxon>
        <taxon>Alphaproteobacteria</taxon>
        <taxon>Hyphomicrobiales</taxon>
        <taxon>Stappiaceae</taxon>
        <taxon>Pseudovibrio</taxon>
    </lineage>
</organism>
<evidence type="ECO:0000259" key="2">
    <source>
        <dbReference type="Pfam" id="PF07731"/>
    </source>
</evidence>
<dbReference type="InterPro" id="IPR045087">
    <property type="entry name" value="Cu-oxidase_fam"/>
</dbReference>
<name>A0ABQ3EHK8_9HYPH</name>